<comment type="function">
    <text evidence="7">Involved in the maturation of specific proteins in the endoplasmic reticulum.</text>
</comment>
<keyword evidence="6" id="KW-0472">Membrane</keyword>
<keyword evidence="11" id="KW-1185">Reference proteome</keyword>
<keyword evidence="5" id="KW-1133">Transmembrane helix</keyword>
<comment type="caution">
    <text evidence="10">The sequence shown here is derived from an EMBL/GenBank/DDBJ whole genome shotgun (WGS) entry which is preliminary data.</text>
</comment>
<dbReference type="EMBL" id="JAULJE010000003">
    <property type="protein sequence ID" value="KAK1344656.1"/>
    <property type="molecule type" value="Genomic_DNA"/>
</dbReference>
<evidence type="ECO:0000256" key="2">
    <source>
        <dbReference type="ARBA" id="ARBA00005512"/>
    </source>
</evidence>
<gene>
    <name evidence="10" type="ORF">QTO34_013354</name>
</gene>
<protein>
    <recommendedName>
        <fullName evidence="7">Lipase maturation factor</fullName>
    </recommendedName>
</protein>
<dbReference type="InterPro" id="IPR057434">
    <property type="entry name" value="LMF1/2_N"/>
</dbReference>
<dbReference type="Pfam" id="PF25179">
    <property type="entry name" value="LMF1_C"/>
    <property type="match status" value="1"/>
</dbReference>
<name>A0AA40LSL9_CNENI</name>
<dbReference type="InterPro" id="IPR009613">
    <property type="entry name" value="LMF"/>
</dbReference>
<evidence type="ECO:0000313" key="10">
    <source>
        <dbReference type="EMBL" id="KAK1344656.1"/>
    </source>
</evidence>
<dbReference type="PANTHER" id="PTHR14463">
    <property type="entry name" value="LIPASE MATURATION FACTOR"/>
    <property type="match status" value="1"/>
</dbReference>
<evidence type="ECO:0000256" key="6">
    <source>
        <dbReference type="ARBA" id="ARBA00023136"/>
    </source>
</evidence>
<evidence type="ECO:0000259" key="8">
    <source>
        <dbReference type="Pfam" id="PF06762"/>
    </source>
</evidence>
<evidence type="ECO:0000256" key="4">
    <source>
        <dbReference type="ARBA" id="ARBA00022824"/>
    </source>
</evidence>
<dbReference type="GO" id="GO:0051604">
    <property type="term" value="P:protein maturation"/>
    <property type="evidence" value="ECO:0007669"/>
    <property type="project" value="InterPro"/>
</dbReference>
<proteinExistence type="inferred from homology"/>
<keyword evidence="3" id="KW-0812">Transmembrane</keyword>
<dbReference type="GO" id="GO:0005789">
    <property type="term" value="C:endoplasmic reticulum membrane"/>
    <property type="evidence" value="ECO:0007669"/>
    <property type="project" value="UniProtKB-SubCell"/>
</dbReference>
<organism evidence="10 11">
    <name type="scientific">Cnephaeus nilssonii</name>
    <name type="common">Northern bat</name>
    <name type="synonym">Eptesicus nilssonii</name>
    <dbReference type="NCBI Taxonomy" id="3371016"/>
    <lineage>
        <taxon>Eukaryota</taxon>
        <taxon>Metazoa</taxon>
        <taxon>Chordata</taxon>
        <taxon>Craniata</taxon>
        <taxon>Vertebrata</taxon>
        <taxon>Euteleostomi</taxon>
        <taxon>Mammalia</taxon>
        <taxon>Eutheria</taxon>
        <taxon>Laurasiatheria</taxon>
        <taxon>Chiroptera</taxon>
        <taxon>Yangochiroptera</taxon>
        <taxon>Vespertilionidae</taxon>
        <taxon>Cnephaeus</taxon>
    </lineage>
</organism>
<keyword evidence="4 7" id="KW-0256">Endoplasmic reticulum</keyword>
<feature type="domain" description="Lipase maturation factor 1/2 N-terminal" evidence="8">
    <location>
        <begin position="93"/>
        <end position="128"/>
    </location>
</feature>
<reference evidence="10" key="1">
    <citation type="submission" date="2023-06" db="EMBL/GenBank/DDBJ databases">
        <title>Reference genome for the Northern bat (Eptesicus nilssonii), a most northern bat species.</title>
        <authorList>
            <person name="Laine V.N."/>
            <person name="Pulliainen A.T."/>
            <person name="Lilley T.M."/>
        </authorList>
    </citation>
    <scope>NUCLEOTIDE SEQUENCE</scope>
    <source>
        <strain evidence="10">BLF_Eptnil</strain>
        <tissue evidence="10">Kidney</tissue>
    </source>
</reference>
<dbReference type="InterPro" id="IPR057433">
    <property type="entry name" value="LMF1/2_C"/>
</dbReference>
<evidence type="ECO:0000259" key="9">
    <source>
        <dbReference type="Pfam" id="PF25179"/>
    </source>
</evidence>
<evidence type="ECO:0000256" key="7">
    <source>
        <dbReference type="RuleBase" id="RU361229"/>
    </source>
</evidence>
<dbReference type="PANTHER" id="PTHR14463:SF10">
    <property type="entry name" value="LIPASE MATURATION FACTOR 1"/>
    <property type="match status" value="1"/>
</dbReference>
<evidence type="ECO:0000256" key="3">
    <source>
        <dbReference type="ARBA" id="ARBA00022692"/>
    </source>
</evidence>
<feature type="domain" description="Lipase maturation factor 1/2 C-terminal" evidence="9">
    <location>
        <begin position="203"/>
        <end position="247"/>
    </location>
</feature>
<evidence type="ECO:0000256" key="5">
    <source>
        <dbReference type="ARBA" id="ARBA00022989"/>
    </source>
</evidence>
<comment type="subcellular location">
    <subcellularLocation>
        <location evidence="1 7">Endoplasmic reticulum membrane</location>
        <topology evidence="1 7">Multi-pass membrane protein</topology>
    </subcellularLocation>
</comment>
<accession>A0AA40LSL9</accession>
<dbReference type="Proteomes" id="UP001177744">
    <property type="component" value="Unassembled WGS sequence"/>
</dbReference>
<evidence type="ECO:0000313" key="11">
    <source>
        <dbReference type="Proteomes" id="UP001177744"/>
    </source>
</evidence>
<sequence length="248" mass="26056">MVILGPEVYEARCAAYCGGAGPGPWPPATLVSGNSIGTRVCFREETGTPPPSTSGLLGLLPLEGTARLPPAQAHQAPSLGQGSCPRSAQLGLRHCSVPQVVLIVSGNLSFLNWLTIVPSIACFDDATMGFLFPSGPGSLKDQVLKMQKEEAREARPTPTYGCIGAAGGQPGPGRPGRLAQHPCGLELAEPKQVMNSSFNPLRIVNTYGAFGSITRERTEVILQGTASPNASAPDTVWEDYEFKCKPVT</sequence>
<evidence type="ECO:0000256" key="1">
    <source>
        <dbReference type="ARBA" id="ARBA00004477"/>
    </source>
</evidence>
<dbReference type="Pfam" id="PF06762">
    <property type="entry name" value="LMF1"/>
    <property type="match status" value="1"/>
</dbReference>
<comment type="similarity">
    <text evidence="2 7">Belongs to the lipase maturation factor family.</text>
</comment>
<dbReference type="AlphaFoldDB" id="A0AA40LSL9"/>